<reference evidence="2" key="1">
    <citation type="journal article" date="2014" name="Front. Microbiol.">
        <title>High frequency of phylogenetically diverse reductive dehalogenase-homologous genes in deep subseafloor sedimentary metagenomes.</title>
        <authorList>
            <person name="Kawai M."/>
            <person name="Futagami T."/>
            <person name="Toyoda A."/>
            <person name="Takaki Y."/>
            <person name="Nishi S."/>
            <person name="Hori S."/>
            <person name="Arai W."/>
            <person name="Tsubouchi T."/>
            <person name="Morono Y."/>
            <person name="Uchiyama I."/>
            <person name="Ito T."/>
            <person name="Fujiyama A."/>
            <person name="Inagaki F."/>
            <person name="Takami H."/>
        </authorList>
    </citation>
    <scope>NUCLEOTIDE SEQUENCE</scope>
    <source>
        <strain evidence="2">Expedition CK06-06</strain>
    </source>
</reference>
<dbReference type="EMBL" id="BARV01002394">
    <property type="protein sequence ID" value="GAH91502.1"/>
    <property type="molecule type" value="Genomic_DNA"/>
</dbReference>
<feature type="transmembrane region" description="Helical" evidence="1">
    <location>
        <begin position="30"/>
        <end position="49"/>
    </location>
</feature>
<evidence type="ECO:0000313" key="2">
    <source>
        <dbReference type="EMBL" id="GAH91502.1"/>
    </source>
</evidence>
<protein>
    <recommendedName>
        <fullName evidence="3">ABC transmembrane type-1 domain-containing protein</fullName>
    </recommendedName>
</protein>
<keyword evidence="1" id="KW-0472">Membrane</keyword>
<keyword evidence="1" id="KW-1133">Transmembrane helix</keyword>
<proteinExistence type="predicted"/>
<feature type="non-terminal residue" evidence="2">
    <location>
        <position position="50"/>
    </location>
</feature>
<keyword evidence="1" id="KW-0812">Transmembrane</keyword>
<dbReference type="AlphaFoldDB" id="X1JC19"/>
<comment type="caution">
    <text evidence="2">The sequence shown here is derived from an EMBL/GenBank/DDBJ whole genome shotgun (WGS) entry which is preliminary data.</text>
</comment>
<accession>X1JC19</accession>
<organism evidence="2">
    <name type="scientific">marine sediment metagenome</name>
    <dbReference type="NCBI Taxonomy" id="412755"/>
    <lineage>
        <taxon>unclassified sequences</taxon>
        <taxon>metagenomes</taxon>
        <taxon>ecological metagenomes</taxon>
    </lineage>
</organism>
<evidence type="ECO:0000256" key="1">
    <source>
        <dbReference type="SAM" id="Phobius"/>
    </source>
</evidence>
<name>X1JC19_9ZZZZ</name>
<gene>
    <name evidence="2" type="ORF">S06H3_06215</name>
</gene>
<evidence type="ECO:0008006" key="3">
    <source>
        <dbReference type="Google" id="ProtNLM"/>
    </source>
</evidence>
<sequence length="50" mass="5923">MLEGFYEKDLVEKQIDKKIISKLFRYIKPYRLLLAFTIFLLLVTAGLQMA</sequence>